<evidence type="ECO:0000313" key="4">
    <source>
        <dbReference type="EMBL" id="TRX88442.1"/>
    </source>
</evidence>
<organism evidence="4 5">
    <name type="scientific">Xylaria flabelliformis</name>
    <dbReference type="NCBI Taxonomy" id="2512241"/>
    <lineage>
        <taxon>Eukaryota</taxon>
        <taxon>Fungi</taxon>
        <taxon>Dikarya</taxon>
        <taxon>Ascomycota</taxon>
        <taxon>Pezizomycotina</taxon>
        <taxon>Sordariomycetes</taxon>
        <taxon>Xylariomycetidae</taxon>
        <taxon>Xylariales</taxon>
        <taxon>Xylariaceae</taxon>
        <taxon>Xylaria</taxon>
    </lineage>
</organism>
<comment type="similarity">
    <text evidence="2">Belongs to the glycosyl hydrolase 88 family.</text>
</comment>
<sequence length="529" mass="58771">MGDSESNGRAVLPEGESPESSGDKAAGHLDSWSSNIDVGRELSELFAENIVAKVLRVAAKYAKSENPQQRSREGESLDPRGPDTFPEYVPQVGDTSGLYTLREAEFWTCGFFPGTIYLLLQRHLKLSDHSRQLSNQQIESPQIISTAYDRLGALAKHWAEPLYAMAKRTDTHDIGFIVMPALRLDWELNGNQRSLDAILEAGSSLASRFIASAGAIRSWDVLKKKDVEILDMENNVIVIIDSLCNLDLLYYAAKHGGVESAYLADIATKHASKLLETHLRPEPMQEGYGPTYGGGWFSTYHVCVLDPISRDIKRRLTAQGYADESTWARGQAWGIYGYAQTYTSTQDDRFLLASCGLAEYFLHRINLTPSSLETQHNNSYSGWDSRNPGRVPFVPPWDFDAPQDILNPVLDSSAGVIAANGMLMLSEALASRGKNDLASWFLKAAVAIVRETLQYALAQEKALLVPNSRSEVRVEDVIPNETFEGLLKYGTANNNANARKRYCNHGLVYGDYYLVEFGNRLLKMGLVRD</sequence>
<dbReference type="GO" id="GO:0000272">
    <property type="term" value="P:polysaccharide catabolic process"/>
    <property type="evidence" value="ECO:0007669"/>
    <property type="project" value="TreeGrafter"/>
</dbReference>
<reference evidence="5" key="1">
    <citation type="submission" date="2019-06" db="EMBL/GenBank/DDBJ databases">
        <title>Draft genome sequence of the griseofulvin-producing fungus Xylaria cubensis strain G536.</title>
        <authorList>
            <person name="Mead M.E."/>
            <person name="Raja H.A."/>
            <person name="Steenwyk J.L."/>
            <person name="Knowles S.L."/>
            <person name="Oberlies N.H."/>
            <person name="Rokas A."/>
        </authorList>
    </citation>
    <scope>NUCLEOTIDE SEQUENCE [LARGE SCALE GENOMIC DNA]</scope>
    <source>
        <strain evidence="5">G536</strain>
    </source>
</reference>
<keyword evidence="1" id="KW-0378">Hydrolase</keyword>
<gene>
    <name evidence="4" type="ORF">FHL15_010632</name>
</gene>
<evidence type="ECO:0008006" key="6">
    <source>
        <dbReference type="Google" id="ProtNLM"/>
    </source>
</evidence>
<feature type="compositionally biased region" description="Basic and acidic residues" evidence="3">
    <location>
        <begin position="70"/>
        <end position="81"/>
    </location>
</feature>
<evidence type="ECO:0000256" key="3">
    <source>
        <dbReference type="SAM" id="MobiDB-lite"/>
    </source>
</evidence>
<dbReference type="InterPro" id="IPR052369">
    <property type="entry name" value="UG_Glycosaminoglycan_Hydrolase"/>
</dbReference>
<proteinExistence type="inferred from homology"/>
<dbReference type="OrthoDB" id="2317065at2759"/>
<feature type="region of interest" description="Disordered" evidence="3">
    <location>
        <begin position="62"/>
        <end position="89"/>
    </location>
</feature>
<dbReference type="AlphaFoldDB" id="A0A553HKG2"/>
<dbReference type="SUPFAM" id="SSF48208">
    <property type="entry name" value="Six-hairpin glycosidases"/>
    <property type="match status" value="1"/>
</dbReference>
<evidence type="ECO:0000313" key="5">
    <source>
        <dbReference type="Proteomes" id="UP000319160"/>
    </source>
</evidence>
<dbReference type="Gene3D" id="1.50.10.10">
    <property type="match status" value="1"/>
</dbReference>
<dbReference type="GO" id="GO:0052757">
    <property type="term" value="F:chondroitin hydrolase activity"/>
    <property type="evidence" value="ECO:0007669"/>
    <property type="project" value="TreeGrafter"/>
</dbReference>
<name>A0A553HKG2_9PEZI</name>
<keyword evidence="5" id="KW-1185">Reference proteome</keyword>
<dbReference type="InterPro" id="IPR012341">
    <property type="entry name" value="6hp_glycosidase-like_sf"/>
</dbReference>
<dbReference type="PANTHER" id="PTHR36845">
    <property type="entry name" value="HYDROLASE, PUTATIVE (AFU_ORTHOLOGUE AFUA_7G05090)-RELATED"/>
    <property type="match status" value="1"/>
</dbReference>
<evidence type="ECO:0000256" key="1">
    <source>
        <dbReference type="ARBA" id="ARBA00022801"/>
    </source>
</evidence>
<evidence type="ECO:0000256" key="2">
    <source>
        <dbReference type="ARBA" id="ARBA00038358"/>
    </source>
</evidence>
<accession>A0A553HKG2</accession>
<dbReference type="PANTHER" id="PTHR36845:SF1">
    <property type="entry name" value="HYDROLASE, PUTATIVE (AFU_ORTHOLOGUE AFUA_7G05090)-RELATED"/>
    <property type="match status" value="1"/>
</dbReference>
<protein>
    <recommendedName>
        <fullName evidence="6">Linalool dehydratase/isomerase domain-containing protein</fullName>
    </recommendedName>
</protein>
<comment type="caution">
    <text evidence="4">The sequence shown here is derived from an EMBL/GenBank/DDBJ whole genome shotgun (WGS) entry which is preliminary data.</text>
</comment>
<dbReference type="EMBL" id="VFLP01000087">
    <property type="protein sequence ID" value="TRX88442.1"/>
    <property type="molecule type" value="Genomic_DNA"/>
</dbReference>
<dbReference type="InterPro" id="IPR008928">
    <property type="entry name" value="6-hairpin_glycosidase_sf"/>
</dbReference>
<feature type="region of interest" description="Disordered" evidence="3">
    <location>
        <begin position="1"/>
        <end position="30"/>
    </location>
</feature>
<dbReference type="Proteomes" id="UP000319160">
    <property type="component" value="Unassembled WGS sequence"/>
</dbReference>